<dbReference type="Pfam" id="PF12796">
    <property type="entry name" value="Ank_2"/>
    <property type="match status" value="1"/>
</dbReference>
<dbReference type="PROSITE" id="PS50088">
    <property type="entry name" value="ANK_REPEAT"/>
    <property type="match status" value="1"/>
</dbReference>
<keyword evidence="1" id="KW-0040">ANK repeat</keyword>
<evidence type="ECO:0000313" key="5">
    <source>
        <dbReference type="EMBL" id="KAF8411669.1"/>
    </source>
</evidence>
<keyword evidence="2" id="KW-0812">Transmembrane</keyword>
<name>A0A834ZQ81_TETSI</name>
<dbReference type="OMA" id="HERISWV"/>
<proteinExistence type="predicted"/>
<keyword evidence="2" id="KW-1133">Transmembrane helix</keyword>
<dbReference type="PANTHER" id="PTHR24177">
    <property type="entry name" value="CASKIN"/>
    <property type="match status" value="1"/>
</dbReference>
<dbReference type="InterPro" id="IPR002110">
    <property type="entry name" value="Ankyrin_rpt"/>
</dbReference>
<organism evidence="5 6">
    <name type="scientific">Tetracentron sinense</name>
    <name type="common">Spur-leaf</name>
    <dbReference type="NCBI Taxonomy" id="13715"/>
    <lineage>
        <taxon>Eukaryota</taxon>
        <taxon>Viridiplantae</taxon>
        <taxon>Streptophyta</taxon>
        <taxon>Embryophyta</taxon>
        <taxon>Tracheophyta</taxon>
        <taxon>Spermatophyta</taxon>
        <taxon>Magnoliopsida</taxon>
        <taxon>Trochodendrales</taxon>
        <taxon>Trochodendraceae</taxon>
        <taxon>Tetracentron</taxon>
    </lineage>
</organism>
<dbReference type="Pfam" id="PF13962">
    <property type="entry name" value="PGG"/>
    <property type="match status" value="1"/>
</dbReference>
<dbReference type="InterPro" id="IPR036770">
    <property type="entry name" value="Ankyrin_rpt-contain_sf"/>
</dbReference>
<accession>A0A834ZQ81</accession>
<feature type="domain" description="DUF4219" evidence="3">
    <location>
        <begin position="19"/>
        <end position="41"/>
    </location>
</feature>
<dbReference type="InterPro" id="IPR026961">
    <property type="entry name" value="PGG_dom"/>
</dbReference>
<evidence type="ECO:0000259" key="4">
    <source>
        <dbReference type="Pfam" id="PF13962"/>
    </source>
</evidence>
<evidence type="ECO:0000256" key="2">
    <source>
        <dbReference type="SAM" id="Phobius"/>
    </source>
</evidence>
<dbReference type="EMBL" id="JABCRI010000002">
    <property type="protein sequence ID" value="KAF8411669.1"/>
    <property type="molecule type" value="Genomic_DNA"/>
</dbReference>
<reference evidence="5 6" key="1">
    <citation type="submission" date="2020-04" db="EMBL/GenBank/DDBJ databases">
        <title>Plant Genome Project.</title>
        <authorList>
            <person name="Zhang R.-G."/>
        </authorList>
    </citation>
    <scope>NUCLEOTIDE SEQUENCE [LARGE SCALE GENOMIC DNA]</scope>
    <source>
        <strain evidence="5">YNK0</strain>
        <tissue evidence="5">Leaf</tissue>
    </source>
</reference>
<gene>
    <name evidence="5" type="ORF">HHK36_004227</name>
</gene>
<dbReference type="Pfam" id="PF13961">
    <property type="entry name" value="DUF4219"/>
    <property type="match status" value="1"/>
</dbReference>
<dbReference type="Gene3D" id="1.25.40.20">
    <property type="entry name" value="Ankyrin repeat-containing domain"/>
    <property type="match status" value="1"/>
</dbReference>
<keyword evidence="2" id="KW-0472">Membrane</keyword>
<evidence type="ECO:0000313" key="6">
    <source>
        <dbReference type="Proteomes" id="UP000655225"/>
    </source>
</evidence>
<feature type="transmembrane region" description="Helical" evidence="2">
    <location>
        <begin position="661"/>
        <end position="682"/>
    </location>
</feature>
<dbReference type="InterPro" id="IPR025314">
    <property type="entry name" value="DUF4219"/>
</dbReference>
<feature type="transmembrane region" description="Helical" evidence="2">
    <location>
        <begin position="588"/>
        <end position="610"/>
    </location>
</feature>
<dbReference type="GO" id="GO:0016020">
    <property type="term" value="C:membrane"/>
    <property type="evidence" value="ECO:0007669"/>
    <property type="project" value="TreeGrafter"/>
</dbReference>
<dbReference type="Proteomes" id="UP000655225">
    <property type="component" value="Unassembled WGS sequence"/>
</dbReference>
<feature type="repeat" description="ANK" evidence="1">
    <location>
        <begin position="191"/>
        <end position="213"/>
    </location>
</feature>
<evidence type="ECO:0000256" key="1">
    <source>
        <dbReference type="PROSITE-ProRule" id="PRU00023"/>
    </source>
</evidence>
<sequence>MGSFMEVPNGIVPEVLRTNNYENWKVWMKSYLLGQGLWDIVDGTESKPEPTEAEFQTWRQKNGKALYAIQVSCVPHMFCGIKDTDSAEAAWNILALNSSQVPEVTLTDNEGNISIIMRLLPPLGYVGSGIESLPLDYARYSRLYNAVAKGEWENTKSLLVQYGSDESVGISTATDGRTRLQVALCIRISAAGDTPLHIAVLHKQVKLVEELVELMPVETLELENKEGSTALSLAAEGGITRIAKAMVGKNANLLGMENGHGLIPVTMAAINGHRDMVNYLYLETPDELLINDNADDGIRLLNSVITADMYDVAFDLLRRCPHLGTDHSLTGFTALKALARKPAALTSGSQLSFWKRLIYSVPGIKPIYDEKLKRTQALELLKCICPNLDISSKSKLSIIWPTLFDANEFGNVEFFKHMIDSFPILIHAKNENNQSIFLSAILHRQEGIFNLLNGMMQKQSLGNSSNVNTFHNNMLHQAGMLAPFSRLSTTTGAAMQMQRELQWFQEVEKHVPWLREAKNFEFKTPRALFTEQHKNLLKEGEIWMKGTATSCMVVATLIATVVFAAAFTVPGGNASDEGIPIFLKHTSFMVFVVSDALSLVSSSTSLLVFLSIVITSRYAEEDFLKALPKRLIIGLATLFFSIVTMMVAFVATLFIVLHERISWVAIPVSALASVPVTLYILLQFPLFWEMVTSTYGSGIFNPKTKRLF</sequence>
<comment type="caution">
    <text evidence="5">The sequence shown here is derived from an EMBL/GenBank/DDBJ whole genome shotgun (WGS) entry which is preliminary data.</text>
</comment>
<dbReference type="OrthoDB" id="1880601at2759"/>
<dbReference type="PANTHER" id="PTHR24177:SF365">
    <property type="entry name" value="ANKYRIN REPEAT-CONTAINING PROTEIN NPR4-LIKE ISOFORM X1"/>
    <property type="match status" value="1"/>
</dbReference>
<keyword evidence="6" id="KW-1185">Reference proteome</keyword>
<dbReference type="PROSITE" id="PS50297">
    <property type="entry name" value="ANK_REP_REGION"/>
    <property type="match status" value="1"/>
</dbReference>
<evidence type="ECO:0008006" key="7">
    <source>
        <dbReference type="Google" id="ProtNLM"/>
    </source>
</evidence>
<protein>
    <recommendedName>
        <fullName evidence="7">PGG domain-containing protein</fullName>
    </recommendedName>
</protein>
<feature type="transmembrane region" description="Helical" evidence="2">
    <location>
        <begin position="631"/>
        <end position="655"/>
    </location>
</feature>
<evidence type="ECO:0000259" key="3">
    <source>
        <dbReference type="Pfam" id="PF13961"/>
    </source>
</evidence>
<feature type="domain" description="PGG" evidence="4">
    <location>
        <begin position="543"/>
        <end position="656"/>
    </location>
</feature>
<dbReference type="AlphaFoldDB" id="A0A834ZQ81"/>
<dbReference type="SUPFAM" id="SSF48403">
    <property type="entry name" value="Ankyrin repeat"/>
    <property type="match status" value="1"/>
</dbReference>
<feature type="transmembrane region" description="Helical" evidence="2">
    <location>
        <begin position="542"/>
        <end position="568"/>
    </location>
</feature>
<dbReference type="SMART" id="SM00248">
    <property type="entry name" value="ANK"/>
    <property type="match status" value="3"/>
</dbReference>